<protein>
    <submittedName>
        <fullName evidence="1">Uncharacterized protein</fullName>
    </submittedName>
</protein>
<dbReference type="KEGG" id="gbe:GbCGDNIH1_7019"/>
<evidence type="ECO:0000313" key="2">
    <source>
        <dbReference type="Proteomes" id="UP000001963"/>
    </source>
</evidence>
<dbReference type="Proteomes" id="UP000001963">
    <property type="component" value="Chromosome"/>
</dbReference>
<sequence>MKDGIQSTTATSPAVNTGFMTLFCLPAPKRVSRPHLSAGRLSDMPCNYVRIRPSCRTIK</sequence>
<reference evidence="1 2" key="1">
    <citation type="journal article" date="2007" name="J. Bacteriol.">
        <title>Genome sequence analysis of the emerging human pathogenic acetic acid bacterium Granulibacter bethesdensis.</title>
        <authorList>
            <person name="Greenberg D.E."/>
            <person name="Porcella S.F."/>
            <person name="Zelazny A.M."/>
            <person name="Virtaneva K."/>
            <person name="Sturdevant D.E."/>
            <person name="Kupko J.J.III."/>
            <person name="Barbian K.D."/>
            <person name="Babar A."/>
            <person name="Dorward D.W."/>
            <person name="Holland S.M."/>
        </authorList>
    </citation>
    <scope>NUCLEOTIDE SEQUENCE [LARGE SCALE GENOMIC DNA]</scope>
    <source>
        <strain evidence="2">ATCC BAA-1260 / CGDNIH1</strain>
    </source>
</reference>
<gene>
    <name evidence="1" type="ordered locus">GbCGDNIH1_7019</name>
</gene>
<proteinExistence type="predicted"/>
<accession>A0A286M2V6</accession>
<dbReference type="AlphaFoldDB" id="A0A286M2V6"/>
<name>A0A286M2V6_GRABC</name>
<evidence type="ECO:0000313" key="1">
    <source>
        <dbReference type="EMBL" id="ASV62355.1"/>
    </source>
</evidence>
<dbReference type="EMBL" id="CP000394">
    <property type="protein sequence ID" value="ASV62355.1"/>
    <property type="molecule type" value="Genomic_DNA"/>
</dbReference>
<organism evidence="1 2">
    <name type="scientific">Granulibacter bethesdensis (strain ATCC BAA-1260 / CGDNIH1)</name>
    <dbReference type="NCBI Taxonomy" id="391165"/>
    <lineage>
        <taxon>Bacteria</taxon>
        <taxon>Pseudomonadati</taxon>
        <taxon>Pseudomonadota</taxon>
        <taxon>Alphaproteobacteria</taxon>
        <taxon>Acetobacterales</taxon>
        <taxon>Acetobacteraceae</taxon>
        <taxon>Granulibacter</taxon>
    </lineage>
</organism>
<keyword evidence="2" id="KW-1185">Reference proteome</keyword>